<reference evidence="4" key="3">
    <citation type="submission" date="2023-05" db="EMBL/GenBank/DDBJ databases">
        <authorList>
            <person name="Smith C.H."/>
        </authorList>
    </citation>
    <scope>NUCLEOTIDE SEQUENCE</scope>
    <source>
        <strain evidence="4">CHS0354</strain>
        <tissue evidence="4">Mantle</tissue>
    </source>
</reference>
<evidence type="ECO:0000313" key="4">
    <source>
        <dbReference type="EMBL" id="KAK3604971.1"/>
    </source>
</evidence>
<feature type="domain" description="Ribosome maturation factor RimP N-terminal" evidence="3">
    <location>
        <begin position="19"/>
        <end position="87"/>
    </location>
</feature>
<keyword evidence="2" id="KW-0690">Ribosome biogenesis</keyword>
<reference evidence="4" key="1">
    <citation type="journal article" date="2021" name="Genome Biol. Evol.">
        <title>A High-Quality Reference Genome for a Parasitic Bivalve with Doubly Uniparental Inheritance (Bivalvia: Unionida).</title>
        <authorList>
            <person name="Smith C.H."/>
        </authorList>
    </citation>
    <scope>NUCLEOTIDE SEQUENCE</scope>
    <source>
        <strain evidence="4">CHS0354</strain>
    </source>
</reference>
<dbReference type="AlphaFoldDB" id="A0AAE0T752"/>
<dbReference type="EMBL" id="JAEAOA010000085">
    <property type="protein sequence ID" value="KAK3604971.1"/>
    <property type="molecule type" value="Genomic_DNA"/>
</dbReference>
<dbReference type="PANTHER" id="PTHR33867:SF1">
    <property type="entry name" value="RIBOSOME MATURATION FACTOR RIMP"/>
    <property type="match status" value="1"/>
</dbReference>
<dbReference type="HAMAP" id="MF_01077">
    <property type="entry name" value="RimP"/>
    <property type="match status" value="1"/>
</dbReference>
<dbReference type="SUPFAM" id="SSF75420">
    <property type="entry name" value="YhbC-like, N-terminal domain"/>
    <property type="match status" value="1"/>
</dbReference>
<accession>A0AAE0T752</accession>
<proteinExistence type="inferred from homology"/>
<dbReference type="InterPro" id="IPR035956">
    <property type="entry name" value="RimP_N_sf"/>
</dbReference>
<evidence type="ECO:0000256" key="1">
    <source>
        <dbReference type="ARBA" id="ARBA00022490"/>
    </source>
</evidence>
<evidence type="ECO:0000313" key="5">
    <source>
        <dbReference type="Proteomes" id="UP001195483"/>
    </source>
</evidence>
<organism evidence="4 5">
    <name type="scientific">Potamilus streckersoni</name>
    <dbReference type="NCBI Taxonomy" id="2493646"/>
    <lineage>
        <taxon>Eukaryota</taxon>
        <taxon>Metazoa</taxon>
        <taxon>Spiralia</taxon>
        <taxon>Lophotrochozoa</taxon>
        <taxon>Mollusca</taxon>
        <taxon>Bivalvia</taxon>
        <taxon>Autobranchia</taxon>
        <taxon>Heteroconchia</taxon>
        <taxon>Palaeoheterodonta</taxon>
        <taxon>Unionida</taxon>
        <taxon>Unionoidea</taxon>
        <taxon>Unionidae</taxon>
        <taxon>Ambleminae</taxon>
        <taxon>Lampsilini</taxon>
        <taxon>Potamilus</taxon>
    </lineage>
</organism>
<protein>
    <recommendedName>
        <fullName evidence="3">Ribosome maturation factor RimP N-terminal domain-containing protein</fullName>
    </recommendedName>
</protein>
<name>A0AAE0T752_9BIVA</name>
<dbReference type="Proteomes" id="UP001195483">
    <property type="component" value="Unassembled WGS sequence"/>
</dbReference>
<keyword evidence="5" id="KW-1185">Reference proteome</keyword>
<dbReference type="GO" id="GO:0006412">
    <property type="term" value="P:translation"/>
    <property type="evidence" value="ECO:0007669"/>
    <property type="project" value="TreeGrafter"/>
</dbReference>
<reference evidence="4" key="2">
    <citation type="journal article" date="2021" name="Genome Biol. Evol.">
        <title>Developing a high-quality reference genome for a parasitic bivalve with doubly uniparental inheritance (Bivalvia: Unionida).</title>
        <authorList>
            <person name="Smith C.H."/>
        </authorList>
    </citation>
    <scope>NUCLEOTIDE SEQUENCE</scope>
    <source>
        <strain evidence="4">CHS0354</strain>
        <tissue evidence="4">Mantle</tissue>
    </source>
</reference>
<dbReference type="GO" id="GO:0005829">
    <property type="term" value="C:cytosol"/>
    <property type="evidence" value="ECO:0007669"/>
    <property type="project" value="TreeGrafter"/>
</dbReference>
<evidence type="ECO:0000256" key="2">
    <source>
        <dbReference type="ARBA" id="ARBA00022517"/>
    </source>
</evidence>
<dbReference type="InterPro" id="IPR003728">
    <property type="entry name" value="Ribosome_maturation_RimP"/>
</dbReference>
<gene>
    <name evidence="4" type="ORF">CHS0354_000635</name>
</gene>
<sequence>MVYTKENIKDWVEKQLLDSGLELYVVDVVCRAANRTQFLDVYVDSDEGATVSRIAEFSRFLLNAIELDSDVSLVLGGDLRLEVSTPGEKRSLILPRQYLKNVGRKIGLKIKNEDGGVRVLKGHLMQFQDPFKEVMIKNEEGMTESILFDEIMEARVEFEVTKFQK</sequence>
<keyword evidence="1" id="KW-0963">Cytoplasm</keyword>
<dbReference type="InterPro" id="IPR028989">
    <property type="entry name" value="RimP_N"/>
</dbReference>
<evidence type="ECO:0000259" key="3">
    <source>
        <dbReference type="Pfam" id="PF02576"/>
    </source>
</evidence>
<dbReference type="Pfam" id="PF02576">
    <property type="entry name" value="RimP_N"/>
    <property type="match status" value="1"/>
</dbReference>
<dbReference type="Gene3D" id="3.30.300.70">
    <property type="entry name" value="RimP-like superfamily, N-terminal"/>
    <property type="match status" value="1"/>
</dbReference>
<comment type="caution">
    <text evidence="4">The sequence shown here is derived from an EMBL/GenBank/DDBJ whole genome shotgun (WGS) entry which is preliminary data.</text>
</comment>
<dbReference type="GO" id="GO:0000028">
    <property type="term" value="P:ribosomal small subunit assembly"/>
    <property type="evidence" value="ECO:0007669"/>
    <property type="project" value="TreeGrafter"/>
</dbReference>
<dbReference type="PANTHER" id="PTHR33867">
    <property type="entry name" value="RIBOSOME MATURATION FACTOR RIMP"/>
    <property type="match status" value="1"/>
</dbReference>